<dbReference type="Pfam" id="PF01312">
    <property type="entry name" value="Bac_export_2"/>
    <property type="match status" value="1"/>
</dbReference>
<keyword evidence="10 13" id="KW-0472">Membrane</keyword>
<dbReference type="Proteomes" id="UP000241912">
    <property type="component" value="Unassembled WGS sequence"/>
</dbReference>
<dbReference type="NCBIfam" id="TIGR00328">
    <property type="entry name" value="flhB"/>
    <property type="match status" value="1"/>
</dbReference>
<dbReference type="FunFam" id="3.40.1690.10:FF:000001">
    <property type="entry name" value="Flagellar biosynthetic protein FlhB"/>
    <property type="match status" value="1"/>
</dbReference>
<keyword evidence="16" id="KW-1185">Reference proteome</keyword>
<evidence type="ECO:0000256" key="12">
    <source>
        <dbReference type="ARBA" id="ARBA00025078"/>
    </source>
</evidence>
<organism evidence="15 16">
    <name type="scientific">Nitrosomonas supralitoralis</name>
    <dbReference type="NCBI Taxonomy" id="2116706"/>
    <lineage>
        <taxon>Bacteria</taxon>
        <taxon>Pseudomonadati</taxon>
        <taxon>Pseudomonadota</taxon>
        <taxon>Betaproteobacteria</taxon>
        <taxon>Nitrosomonadales</taxon>
        <taxon>Nitrosomonadaceae</taxon>
        <taxon>Nitrosomonas</taxon>
    </lineage>
</organism>
<keyword evidence="15" id="KW-0282">Flagellum</keyword>
<dbReference type="InterPro" id="IPR006136">
    <property type="entry name" value="FlhB"/>
</dbReference>
<dbReference type="PRINTS" id="PR00950">
    <property type="entry name" value="TYPE3IMSPROT"/>
</dbReference>
<feature type="transmembrane region" description="Helical" evidence="13">
    <location>
        <begin position="36"/>
        <end position="54"/>
    </location>
</feature>
<evidence type="ECO:0000313" key="16">
    <source>
        <dbReference type="Proteomes" id="UP000241912"/>
    </source>
</evidence>
<keyword evidence="4 13" id="KW-0813">Transport</keyword>
<evidence type="ECO:0000256" key="5">
    <source>
        <dbReference type="ARBA" id="ARBA00022475"/>
    </source>
</evidence>
<keyword evidence="15" id="KW-0966">Cell projection</keyword>
<evidence type="ECO:0000256" key="14">
    <source>
        <dbReference type="SAM" id="MobiDB-lite"/>
    </source>
</evidence>
<comment type="subcellular location">
    <subcellularLocation>
        <location evidence="1">Cell membrane</location>
        <topology evidence="1">Multi-pass membrane protein</topology>
    </subcellularLocation>
</comment>
<evidence type="ECO:0000256" key="8">
    <source>
        <dbReference type="ARBA" id="ARBA00022927"/>
    </source>
</evidence>
<accession>A0A2P7NV72</accession>
<evidence type="ECO:0000256" key="2">
    <source>
        <dbReference type="ARBA" id="ARBA00010690"/>
    </source>
</evidence>
<keyword evidence="6 13" id="KW-0812">Transmembrane</keyword>
<proteinExistence type="inferred from homology"/>
<keyword evidence="7 13" id="KW-1005">Bacterial flagellum biogenesis</keyword>
<keyword evidence="8 13" id="KW-0653">Protein transport</keyword>
<dbReference type="InterPro" id="IPR006135">
    <property type="entry name" value="T3SS_substrate_exporter"/>
</dbReference>
<evidence type="ECO:0000256" key="11">
    <source>
        <dbReference type="ARBA" id="ARBA00023225"/>
    </source>
</evidence>
<dbReference type="GO" id="GO:0044780">
    <property type="term" value="P:bacterial-type flagellum assembly"/>
    <property type="evidence" value="ECO:0007669"/>
    <property type="project" value="InterPro"/>
</dbReference>
<comment type="function">
    <text evidence="12 13">Required for formation of the rod structure in the basal body of the flagellar apparatus. Together with FliI and FliH, may constitute the export apparatus of flagellin.</text>
</comment>
<name>A0A2P7NV72_9PROT</name>
<keyword evidence="9 13" id="KW-1133">Transmembrane helix</keyword>
<keyword evidence="11 13" id="KW-1006">Bacterial flagellum protein export</keyword>
<evidence type="ECO:0000256" key="3">
    <source>
        <dbReference type="ARBA" id="ARBA00021622"/>
    </source>
</evidence>
<dbReference type="Gene3D" id="3.40.1690.10">
    <property type="entry name" value="secretion proteins EscU"/>
    <property type="match status" value="1"/>
</dbReference>
<dbReference type="PANTHER" id="PTHR30531">
    <property type="entry name" value="FLAGELLAR BIOSYNTHETIC PROTEIN FLHB"/>
    <property type="match status" value="1"/>
</dbReference>
<evidence type="ECO:0000256" key="7">
    <source>
        <dbReference type="ARBA" id="ARBA00022795"/>
    </source>
</evidence>
<dbReference type="GO" id="GO:0005886">
    <property type="term" value="C:plasma membrane"/>
    <property type="evidence" value="ECO:0007669"/>
    <property type="project" value="UniProtKB-SubCell"/>
</dbReference>
<dbReference type="SUPFAM" id="SSF160544">
    <property type="entry name" value="EscU C-terminal domain-like"/>
    <property type="match status" value="1"/>
</dbReference>
<dbReference type="EMBL" id="PXXU01000022">
    <property type="protein sequence ID" value="PSJ17339.1"/>
    <property type="molecule type" value="Genomic_DNA"/>
</dbReference>
<comment type="caution">
    <text evidence="15">The sequence shown here is derived from an EMBL/GenBank/DDBJ whole genome shotgun (WGS) entry which is preliminary data.</text>
</comment>
<dbReference type="RefSeq" id="WP_106706874.1">
    <property type="nucleotide sequence ID" value="NZ_PXXU01000022.1"/>
</dbReference>
<evidence type="ECO:0000256" key="6">
    <source>
        <dbReference type="ARBA" id="ARBA00022692"/>
    </source>
</evidence>
<feature type="transmembrane region" description="Helical" evidence="13">
    <location>
        <begin position="189"/>
        <end position="211"/>
    </location>
</feature>
<evidence type="ECO:0000313" key="15">
    <source>
        <dbReference type="EMBL" id="PSJ17339.1"/>
    </source>
</evidence>
<evidence type="ECO:0000256" key="13">
    <source>
        <dbReference type="RuleBase" id="RU364091"/>
    </source>
</evidence>
<dbReference type="GO" id="GO:0009306">
    <property type="term" value="P:protein secretion"/>
    <property type="evidence" value="ECO:0007669"/>
    <property type="project" value="InterPro"/>
</dbReference>
<keyword evidence="5 13" id="KW-1003">Cell membrane</keyword>
<sequence length="380" mass="42938">MSEESDLERTEEATPRRLEKAREEGQVARSQELTTFTLLMSAAVGILMMGAALMDKLVKIMQSGMQMERELAFQPELMINRFYELAIEGLISMAPMLFLLLVVAFFAPMLLSGWLISAKAVIPDFKRIDPIKGFSRIFSMRSLIELVKAILKTIIIGGVAVWVIWHNKESVMALLTVSIDLGISRTGDFLATSFLLIIGAMIMIVGIDVPFQLWQHAKQLRMTQDEVRKEHKESEGDPYVKSRIRNLQREAARRRMMSEIPKADVIVTNPTHYAVALRYQSNSMRAPKVVAKGVHLLAARIREIATEHRIPILEAPPLARALYHHSELESEIPEKLYTAVAEVLAYVFQLRRYNEYGGSEPKPPIDVPVPAELDQVKFAV</sequence>
<evidence type="ECO:0000256" key="1">
    <source>
        <dbReference type="ARBA" id="ARBA00004651"/>
    </source>
</evidence>
<gene>
    <name evidence="13" type="primary">flhB</name>
    <name evidence="15" type="ORF">C7H79_08575</name>
</gene>
<dbReference type="OrthoDB" id="9807950at2"/>
<feature type="transmembrane region" description="Helical" evidence="13">
    <location>
        <begin position="143"/>
        <end position="165"/>
    </location>
</feature>
<keyword evidence="15" id="KW-0969">Cilium</keyword>
<dbReference type="AlphaFoldDB" id="A0A2P7NV72"/>
<evidence type="ECO:0000256" key="10">
    <source>
        <dbReference type="ARBA" id="ARBA00023136"/>
    </source>
</evidence>
<feature type="compositionally biased region" description="Basic and acidic residues" evidence="14">
    <location>
        <begin position="7"/>
        <end position="26"/>
    </location>
</feature>
<evidence type="ECO:0000256" key="4">
    <source>
        <dbReference type="ARBA" id="ARBA00022448"/>
    </source>
</evidence>
<evidence type="ECO:0000256" key="9">
    <source>
        <dbReference type="ARBA" id="ARBA00022989"/>
    </source>
</evidence>
<comment type="similarity">
    <text evidence="2 13">Belongs to the type III secretion exporter family.</text>
</comment>
<feature type="transmembrane region" description="Helical" evidence="13">
    <location>
        <begin position="97"/>
        <end position="122"/>
    </location>
</feature>
<protein>
    <recommendedName>
        <fullName evidence="3 13">Flagellar biosynthetic protein FlhB</fullName>
    </recommendedName>
</protein>
<dbReference type="PANTHER" id="PTHR30531:SF12">
    <property type="entry name" value="FLAGELLAR BIOSYNTHETIC PROTEIN FLHB"/>
    <property type="match status" value="1"/>
</dbReference>
<dbReference type="Gene3D" id="6.10.250.2080">
    <property type="match status" value="1"/>
</dbReference>
<feature type="region of interest" description="Disordered" evidence="14">
    <location>
        <begin position="1"/>
        <end position="26"/>
    </location>
</feature>
<reference evidence="15 16" key="1">
    <citation type="submission" date="2018-03" db="EMBL/GenBank/DDBJ databases">
        <title>Draft genome of Nitrosomonas supralitoralis APG5.</title>
        <authorList>
            <person name="Urakawa H."/>
            <person name="Lopez J.V."/>
        </authorList>
    </citation>
    <scope>NUCLEOTIDE SEQUENCE [LARGE SCALE GENOMIC DNA]</scope>
    <source>
        <strain evidence="15 16">APG5</strain>
    </source>
</reference>
<dbReference type="InterPro" id="IPR029025">
    <property type="entry name" value="T3SS_substrate_exporter_C"/>
</dbReference>